<organism evidence="10 11">
    <name type="scientific">Pisum sativum</name>
    <name type="common">Garden pea</name>
    <name type="synonym">Lathyrus oleraceus</name>
    <dbReference type="NCBI Taxonomy" id="3888"/>
    <lineage>
        <taxon>Eukaryota</taxon>
        <taxon>Viridiplantae</taxon>
        <taxon>Streptophyta</taxon>
        <taxon>Embryophyta</taxon>
        <taxon>Tracheophyta</taxon>
        <taxon>Spermatophyta</taxon>
        <taxon>Magnoliopsida</taxon>
        <taxon>eudicotyledons</taxon>
        <taxon>Gunneridae</taxon>
        <taxon>Pentapetalae</taxon>
        <taxon>rosids</taxon>
        <taxon>fabids</taxon>
        <taxon>Fabales</taxon>
        <taxon>Fabaceae</taxon>
        <taxon>Papilionoideae</taxon>
        <taxon>50 kb inversion clade</taxon>
        <taxon>NPAAA clade</taxon>
        <taxon>Hologalegina</taxon>
        <taxon>IRL clade</taxon>
        <taxon>Fabeae</taxon>
        <taxon>Lathyrus</taxon>
    </lineage>
</organism>
<evidence type="ECO:0000256" key="5">
    <source>
        <dbReference type="ARBA" id="ARBA00023002"/>
    </source>
</evidence>
<feature type="binding site" description="axial binding residue" evidence="8">
    <location>
        <position position="133"/>
    </location>
    <ligand>
        <name>heme</name>
        <dbReference type="ChEBI" id="CHEBI:30413"/>
    </ligand>
    <ligandPart>
        <name>Fe</name>
        <dbReference type="ChEBI" id="CHEBI:18248"/>
    </ligandPart>
</feature>
<name>A0A9D4WXZ1_PEA</name>
<dbReference type="PANTHER" id="PTHR24296">
    <property type="entry name" value="CYTOCHROME P450"/>
    <property type="match status" value="1"/>
</dbReference>
<proteinExistence type="inferred from homology"/>
<comment type="similarity">
    <text evidence="2 9">Belongs to the cytochrome P450 family.</text>
</comment>
<keyword evidence="11" id="KW-1185">Reference proteome</keyword>
<keyword evidence="3 8" id="KW-0349">Heme</keyword>
<dbReference type="Pfam" id="PF00067">
    <property type="entry name" value="p450"/>
    <property type="match status" value="1"/>
</dbReference>
<comment type="caution">
    <text evidence="10">The sequence shown here is derived from an EMBL/GenBank/DDBJ whole genome shotgun (WGS) entry which is preliminary data.</text>
</comment>
<dbReference type="InterPro" id="IPR001128">
    <property type="entry name" value="Cyt_P450"/>
</dbReference>
<dbReference type="PRINTS" id="PR00385">
    <property type="entry name" value="P450"/>
</dbReference>
<evidence type="ECO:0000256" key="1">
    <source>
        <dbReference type="ARBA" id="ARBA00001971"/>
    </source>
</evidence>
<keyword evidence="5 9" id="KW-0560">Oxidoreductase</keyword>
<evidence type="ECO:0000256" key="6">
    <source>
        <dbReference type="ARBA" id="ARBA00023004"/>
    </source>
</evidence>
<dbReference type="AlphaFoldDB" id="A0A9D4WXZ1"/>
<gene>
    <name evidence="10" type="ORF">KIW84_054566</name>
</gene>
<dbReference type="Gene3D" id="1.10.630.10">
    <property type="entry name" value="Cytochrome P450"/>
    <property type="match status" value="1"/>
</dbReference>
<reference evidence="10 11" key="1">
    <citation type="journal article" date="2022" name="Nat. Genet.">
        <title>Improved pea reference genome and pan-genome highlight genomic features and evolutionary characteristics.</title>
        <authorList>
            <person name="Yang T."/>
            <person name="Liu R."/>
            <person name="Luo Y."/>
            <person name="Hu S."/>
            <person name="Wang D."/>
            <person name="Wang C."/>
            <person name="Pandey M.K."/>
            <person name="Ge S."/>
            <person name="Xu Q."/>
            <person name="Li N."/>
            <person name="Li G."/>
            <person name="Huang Y."/>
            <person name="Saxena R.K."/>
            <person name="Ji Y."/>
            <person name="Li M."/>
            <person name="Yan X."/>
            <person name="He Y."/>
            <person name="Liu Y."/>
            <person name="Wang X."/>
            <person name="Xiang C."/>
            <person name="Varshney R.K."/>
            <person name="Ding H."/>
            <person name="Gao S."/>
            <person name="Zong X."/>
        </authorList>
    </citation>
    <scope>NUCLEOTIDE SEQUENCE [LARGE SCALE GENOMIC DNA]</scope>
    <source>
        <strain evidence="10 11">cv. Zhongwan 6</strain>
    </source>
</reference>
<keyword evidence="4 8" id="KW-0479">Metal-binding</keyword>
<evidence type="ECO:0000256" key="9">
    <source>
        <dbReference type="RuleBase" id="RU000461"/>
    </source>
</evidence>
<dbReference type="GO" id="GO:0016705">
    <property type="term" value="F:oxidoreductase activity, acting on paired donors, with incorporation or reduction of molecular oxygen"/>
    <property type="evidence" value="ECO:0007669"/>
    <property type="project" value="InterPro"/>
</dbReference>
<dbReference type="GO" id="GO:0006629">
    <property type="term" value="P:lipid metabolic process"/>
    <property type="evidence" value="ECO:0007669"/>
    <property type="project" value="UniProtKB-ARBA"/>
</dbReference>
<protein>
    <submittedName>
        <fullName evidence="10">Uncharacterized protein</fullName>
    </submittedName>
</protein>
<feature type="non-terminal residue" evidence="10">
    <location>
        <position position="196"/>
    </location>
</feature>
<dbReference type="InterPro" id="IPR002403">
    <property type="entry name" value="Cyt_P450_E_grp-IV"/>
</dbReference>
<evidence type="ECO:0000313" key="10">
    <source>
        <dbReference type="EMBL" id="KAI5408775.1"/>
    </source>
</evidence>
<sequence length="196" mass="22071">VCVEKILAELTEVLAETRGGDSRRWTDEAVDFEEADKLVYLKAALAETLRLYPSVPEDSKYAVEDDVLPDGTVVPAGSTVTYSIYSVGRMKSVWGEDCMEFKPERWLSVQGNRFEPPKDGYKFVAFNAGPRTCLGKDLAYLQMKSVAAAVLIRYRLLPVPGHRVQQKMSLTLFMKYGLRVFLYPRQLQKPNSAASH</sequence>
<dbReference type="PRINTS" id="PR00465">
    <property type="entry name" value="EP450IV"/>
</dbReference>
<dbReference type="GO" id="GO:0004497">
    <property type="term" value="F:monooxygenase activity"/>
    <property type="evidence" value="ECO:0007669"/>
    <property type="project" value="UniProtKB-KW"/>
</dbReference>
<keyword evidence="7 9" id="KW-0503">Monooxygenase</keyword>
<dbReference type="SUPFAM" id="SSF48264">
    <property type="entry name" value="Cytochrome P450"/>
    <property type="match status" value="1"/>
</dbReference>
<evidence type="ECO:0000256" key="3">
    <source>
        <dbReference type="ARBA" id="ARBA00022617"/>
    </source>
</evidence>
<comment type="cofactor">
    <cofactor evidence="1 8">
        <name>heme</name>
        <dbReference type="ChEBI" id="CHEBI:30413"/>
    </cofactor>
</comment>
<dbReference type="Gramene" id="Psat05G0456600-T2">
    <property type="protein sequence ID" value="KAI5408775.1"/>
    <property type="gene ID" value="KIW84_054566"/>
</dbReference>
<evidence type="ECO:0000256" key="4">
    <source>
        <dbReference type="ARBA" id="ARBA00022723"/>
    </source>
</evidence>
<dbReference type="InterPro" id="IPR017972">
    <property type="entry name" value="Cyt_P450_CS"/>
</dbReference>
<accession>A0A9D4WXZ1</accession>
<dbReference type="PROSITE" id="PS00086">
    <property type="entry name" value="CYTOCHROME_P450"/>
    <property type="match status" value="1"/>
</dbReference>
<evidence type="ECO:0000313" key="11">
    <source>
        <dbReference type="Proteomes" id="UP001058974"/>
    </source>
</evidence>
<dbReference type="GO" id="GO:0005506">
    <property type="term" value="F:iron ion binding"/>
    <property type="evidence" value="ECO:0007669"/>
    <property type="project" value="InterPro"/>
</dbReference>
<keyword evidence="6 8" id="KW-0408">Iron</keyword>
<evidence type="ECO:0000256" key="2">
    <source>
        <dbReference type="ARBA" id="ARBA00010617"/>
    </source>
</evidence>
<dbReference type="Proteomes" id="UP001058974">
    <property type="component" value="Chromosome 5"/>
</dbReference>
<dbReference type="InterPro" id="IPR036396">
    <property type="entry name" value="Cyt_P450_sf"/>
</dbReference>
<dbReference type="EMBL" id="JAMSHJ010000005">
    <property type="protein sequence ID" value="KAI5408775.1"/>
    <property type="molecule type" value="Genomic_DNA"/>
</dbReference>
<evidence type="ECO:0000256" key="7">
    <source>
        <dbReference type="ARBA" id="ARBA00023033"/>
    </source>
</evidence>
<dbReference type="GO" id="GO:0020037">
    <property type="term" value="F:heme binding"/>
    <property type="evidence" value="ECO:0007669"/>
    <property type="project" value="InterPro"/>
</dbReference>
<evidence type="ECO:0000256" key="8">
    <source>
        <dbReference type="PIRSR" id="PIRSR602403-1"/>
    </source>
</evidence>